<reference evidence="2" key="1">
    <citation type="journal article" date="2019" name="Environ. Microbiol.">
        <title>Fungal ecological strategies reflected in gene transcription - a case study of two litter decomposers.</title>
        <authorList>
            <person name="Barbi F."/>
            <person name="Kohler A."/>
            <person name="Barry K."/>
            <person name="Baskaran P."/>
            <person name="Daum C."/>
            <person name="Fauchery L."/>
            <person name="Ihrmark K."/>
            <person name="Kuo A."/>
            <person name="LaButti K."/>
            <person name="Lipzen A."/>
            <person name="Morin E."/>
            <person name="Grigoriev I.V."/>
            <person name="Henrissat B."/>
            <person name="Lindahl B."/>
            <person name="Martin F."/>
        </authorList>
    </citation>
    <scope>NUCLEOTIDE SEQUENCE</scope>
    <source>
        <strain evidence="2">JB14</strain>
    </source>
</reference>
<name>A0A6A4GL70_9AGAR</name>
<dbReference type="EMBL" id="ML769913">
    <property type="protein sequence ID" value="KAE9386083.1"/>
    <property type="molecule type" value="Genomic_DNA"/>
</dbReference>
<proteinExistence type="predicted"/>
<protein>
    <submittedName>
        <fullName evidence="2">Uncharacterized protein</fullName>
    </submittedName>
</protein>
<feature type="compositionally biased region" description="Low complexity" evidence="1">
    <location>
        <begin position="460"/>
        <end position="472"/>
    </location>
</feature>
<feature type="compositionally biased region" description="Basic and acidic residues" evidence="1">
    <location>
        <begin position="14"/>
        <end position="23"/>
    </location>
</feature>
<accession>A0A6A4GL70</accession>
<gene>
    <name evidence="2" type="ORF">BT96DRAFT_1006418</name>
</gene>
<organism evidence="2 3">
    <name type="scientific">Gymnopus androsaceus JB14</name>
    <dbReference type="NCBI Taxonomy" id="1447944"/>
    <lineage>
        <taxon>Eukaryota</taxon>
        <taxon>Fungi</taxon>
        <taxon>Dikarya</taxon>
        <taxon>Basidiomycota</taxon>
        <taxon>Agaricomycotina</taxon>
        <taxon>Agaricomycetes</taxon>
        <taxon>Agaricomycetidae</taxon>
        <taxon>Agaricales</taxon>
        <taxon>Marasmiineae</taxon>
        <taxon>Omphalotaceae</taxon>
        <taxon>Gymnopus</taxon>
    </lineage>
</organism>
<sequence length="784" mass="88783">MSRSPESNPKKVTVAREKGEREGQGQSVKAKRNHFIEAPDIGSALSITNPGPSANLEKFLKVEVLTYIPFQTSSTYYRPFPTYYRPFLVVVYSLISVIEFRFLDITEAVMSLPMTKENLLKNRKKCEDGQSSSMFTLPSSVDELPASVLKLHSILSNLSFSDGLCGSFLPHSKEYITSPNCDYIPSPPMGSTRDLYRRSDARYGDDDPVCWPQPFNPNYPWYSAITKKPSNFTSLADDIMWLDLRDSDLTYTTEGEKRKEGVVKKELTDELESQIAPLKRRTLTWYETNGDDFKRRIVKEHTDTIDLCLTCLKTVSASIRVQQLALTENSTVTSGAPLSFQRDKMGAFVWNDRDARLLHHAGLPVFFIRPWIGFDRQIVEAFILLQQPRLPQVQMAPADPPYHTIMMGQAGSDSKFSAIRRASIQCFDVVSPFQNLHVPGAYTSLFELGKGRIMAPASSPPSHLQLQPSSSQTHGSKHSKNLFRHSQQMSRSAKARKPDMNPPKVQRDTFADLPKDDPLVPPAITAWKDVNKTIDQNGVLPGKRLLAVPDPEMHGLLRWKAGRSPLTVELWRKILAYAYLQPIEPGQVVSPKMQATLDAKKIVEDVILAYSSHMLLTPAPSTATFDPSTARQLIRELCMVNFRSELLYVDQVLDTSKPVPQRNLTMAELDAARAQHQRDRITLMNGIFLYHALVPPPNDDFGIAAVDWSDRYNSLKHFWTLLNTWPLSKPAMWRRGMDMDLSHKQFAMREGAQWERMLAEYYVRSVFSVLKHAPSLPRRLVLAP</sequence>
<feature type="region of interest" description="Disordered" evidence="1">
    <location>
        <begin position="456"/>
        <end position="517"/>
    </location>
</feature>
<keyword evidence="3" id="KW-1185">Reference proteome</keyword>
<dbReference type="AlphaFoldDB" id="A0A6A4GL70"/>
<feature type="compositionally biased region" description="Basic and acidic residues" evidence="1">
    <location>
        <begin position="505"/>
        <end position="517"/>
    </location>
</feature>
<feature type="region of interest" description="Disordered" evidence="1">
    <location>
        <begin position="1"/>
        <end position="30"/>
    </location>
</feature>
<evidence type="ECO:0000256" key="1">
    <source>
        <dbReference type="SAM" id="MobiDB-lite"/>
    </source>
</evidence>
<dbReference type="OrthoDB" id="2634326at2759"/>
<dbReference type="Proteomes" id="UP000799118">
    <property type="component" value="Unassembled WGS sequence"/>
</dbReference>
<evidence type="ECO:0000313" key="3">
    <source>
        <dbReference type="Proteomes" id="UP000799118"/>
    </source>
</evidence>
<evidence type="ECO:0000313" key="2">
    <source>
        <dbReference type="EMBL" id="KAE9386083.1"/>
    </source>
</evidence>